<dbReference type="Pfam" id="PF04392">
    <property type="entry name" value="ABC_sub_bind"/>
    <property type="match status" value="1"/>
</dbReference>
<evidence type="ECO:0000313" key="2">
    <source>
        <dbReference type="EMBL" id="KRK12672.1"/>
    </source>
</evidence>
<evidence type="ECO:0000313" key="3">
    <source>
        <dbReference type="Proteomes" id="UP000051984"/>
    </source>
</evidence>
<dbReference type="AlphaFoldDB" id="A0A0R1ETW5"/>
<reference evidence="2 3" key="1">
    <citation type="journal article" date="2015" name="Genome Announc.">
        <title>Expanding the biotechnology potential of lactobacilli through comparative genomics of 213 strains and associated genera.</title>
        <authorList>
            <person name="Sun Z."/>
            <person name="Harris H.M."/>
            <person name="McCann A."/>
            <person name="Guo C."/>
            <person name="Argimon S."/>
            <person name="Zhang W."/>
            <person name="Yang X."/>
            <person name="Jeffery I.B."/>
            <person name="Cooney J.C."/>
            <person name="Kagawa T.F."/>
            <person name="Liu W."/>
            <person name="Song Y."/>
            <person name="Salvetti E."/>
            <person name="Wrobel A."/>
            <person name="Rasinkangas P."/>
            <person name="Parkhill J."/>
            <person name="Rea M.C."/>
            <person name="O'Sullivan O."/>
            <person name="Ritari J."/>
            <person name="Douillard F.P."/>
            <person name="Paul Ross R."/>
            <person name="Yang R."/>
            <person name="Briner A.E."/>
            <person name="Felis G.E."/>
            <person name="de Vos W.M."/>
            <person name="Barrangou R."/>
            <person name="Klaenhammer T.R."/>
            <person name="Caufield P.W."/>
            <person name="Cui Y."/>
            <person name="Zhang H."/>
            <person name="O'Toole P.W."/>
        </authorList>
    </citation>
    <scope>NUCLEOTIDE SEQUENCE [LARGE SCALE GENOMIC DNA]</scope>
    <source>
        <strain evidence="2 3">DSM 20178</strain>
    </source>
</reference>
<proteinExistence type="predicted"/>
<dbReference type="PATRIC" id="fig|1423816.3.peg.2654"/>
<comment type="caution">
    <text evidence="2">The sequence shown here is derived from an EMBL/GenBank/DDBJ whole genome shotgun (WGS) entry which is preliminary data.</text>
</comment>
<dbReference type="PANTHER" id="PTHR35271:SF1">
    <property type="entry name" value="ABC TRANSPORTER, SUBSTRATE-BINDING LIPOPROTEIN"/>
    <property type="match status" value="1"/>
</dbReference>
<dbReference type="SUPFAM" id="SSF53822">
    <property type="entry name" value="Periplasmic binding protein-like I"/>
    <property type="match status" value="1"/>
</dbReference>
<dbReference type="RefSeq" id="WP_010493555.1">
    <property type="nucleotide sequence ID" value="NZ_AZCT01000005.1"/>
</dbReference>
<dbReference type="CDD" id="cd06325">
    <property type="entry name" value="PBP1_ABC_unchar_transporter"/>
    <property type="match status" value="1"/>
</dbReference>
<dbReference type="Gene3D" id="3.40.50.2300">
    <property type="match status" value="2"/>
</dbReference>
<dbReference type="eggNOG" id="COG2984">
    <property type="taxonomic scope" value="Bacteria"/>
</dbReference>
<dbReference type="InterPro" id="IPR007487">
    <property type="entry name" value="ABC_transpt-TYRBP-like"/>
</dbReference>
<feature type="signal peptide" evidence="1">
    <location>
        <begin position="1"/>
        <end position="22"/>
    </location>
</feature>
<gene>
    <name evidence="2" type="ORF">FD51_GL002553</name>
</gene>
<dbReference type="Proteomes" id="UP000051984">
    <property type="component" value="Unassembled WGS sequence"/>
</dbReference>
<dbReference type="EMBL" id="AZCT01000005">
    <property type="protein sequence ID" value="KRK12672.1"/>
    <property type="molecule type" value="Genomic_DNA"/>
</dbReference>
<name>A0A0R1ETW5_LACZE</name>
<dbReference type="PANTHER" id="PTHR35271">
    <property type="entry name" value="ABC TRANSPORTER, SUBSTRATE-BINDING LIPOPROTEIN-RELATED"/>
    <property type="match status" value="1"/>
</dbReference>
<accession>A0A0R1ETW5</accession>
<dbReference type="InterPro" id="IPR028082">
    <property type="entry name" value="Peripla_BP_I"/>
</dbReference>
<organism evidence="2 3">
    <name type="scientific">Lacticaseibacillus zeae DSM 20178 = KCTC 3804</name>
    <dbReference type="NCBI Taxonomy" id="1423816"/>
    <lineage>
        <taxon>Bacteria</taxon>
        <taxon>Bacillati</taxon>
        <taxon>Bacillota</taxon>
        <taxon>Bacilli</taxon>
        <taxon>Lactobacillales</taxon>
        <taxon>Lactobacillaceae</taxon>
        <taxon>Lacticaseibacillus</taxon>
    </lineage>
</organism>
<dbReference type="PROSITE" id="PS51257">
    <property type="entry name" value="PROKAR_LIPOPROTEIN"/>
    <property type="match status" value="1"/>
</dbReference>
<evidence type="ECO:0000256" key="1">
    <source>
        <dbReference type="SAM" id="SignalP"/>
    </source>
</evidence>
<sequence>MKLKRIAAVAATALAIMTLVGCGKSTKAAADKSQVKVGILQLIDQQALTAARKGFTEELAKAGYKGNKIKLDYVNAQGDQSNLQTMSQRLARDKNDLNLAIATPAAQALQKADTKTPMLFTAITDPKSAGLVANPEKPNKNATGVTDKVDVAGQIKFIHKVFPKAKKIGLLLNAAEQNSQVQVKLAKAAIKKLGLTAVEKTAATTNDVEQSASVLMKRSDVIYIPTDNTMAASMATIGKVSTKEKIPVVPADATMVKLAGVATVGINYEDLGKQTGKLDVQLLEGKKVKDLPVEQPSKTRLVINPERMRQFGLTKAMLEEAE</sequence>
<protein>
    <submittedName>
        <fullName evidence="2">ABC transporter substrate-binding protein</fullName>
    </submittedName>
</protein>
<keyword evidence="1" id="KW-0732">Signal</keyword>
<feature type="chain" id="PRO_5038630967" evidence="1">
    <location>
        <begin position="23"/>
        <end position="322"/>
    </location>
</feature>